<dbReference type="KEGG" id="pxu:106117756"/>
<dbReference type="Proteomes" id="UP000053268">
    <property type="component" value="Unassembled WGS sequence"/>
</dbReference>
<reference evidence="4" key="2">
    <citation type="submission" date="2025-04" db="UniProtKB">
        <authorList>
            <consortium name="RefSeq"/>
        </authorList>
    </citation>
    <scope>IDENTIFICATION</scope>
</reference>
<evidence type="ECO:0000256" key="1">
    <source>
        <dbReference type="SAM" id="MobiDB-lite"/>
    </source>
</evidence>
<organism evidence="2 3">
    <name type="scientific">Papilio xuthus</name>
    <name type="common">Asian swallowtail butterfly</name>
    <dbReference type="NCBI Taxonomy" id="66420"/>
    <lineage>
        <taxon>Eukaryota</taxon>
        <taxon>Metazoa</taxon>
        <taxon>Ecdysozoa</taxon>
        <taxon>Arthropoda</taxon>
        <taxon>Hexapoda</taxon>
        <taxon>Insecta</taxon>
        <taxon>Pterygota</taxon>
        <taxon>Neoptera</taxon>
        <taxon>Endopterygota</taxon>
        <taxon>Lepidoptera</taxon>
        <taxon>Glossata</taxon>
        <taxon>Ditrysia</taxon>
        <taxon>Papilionoidea</taxon>
        <taxon>Papilionidae</taxon>
        <taxon>Papilioninae</taxon>
        <taxon>Papilio</taxon>
    </lineage>
</organism>
<name>A0A0N0P9I5_PAPXU</name>
<proteinExistence type="predicted"/>
<accession>A0A0N0P9I5</accession>
<dbReference type="RefSeq" id="XP_013167625.1">
    <property type="nucleotide sequence ID" value="XM_013312171.1"/>
</dbReference>
<feature type="region of interest" description="Disordered" evidence="1">
    <location>
        <begin position="71"/>
        <end position="98"/>
    </location>
</feature>
<keyword evidence="3" id="KW-1185">Reference proteome</keyword>
<feature type="region of interest" description="Disordered" evidence="1">
    <location>
        <begin position="118"/>
        <end position="158"/>
    </location>
</feature>
<sequence length="158" mass="17844">MKDTFACDSVIDSPTRESVKIIDGCYNSNIFKAKPFLSSRRALQSSAEKISKTFKSVRNTFGNLSQHFRVSGRRRHRLAEAGSPCKGPSTPVTKKKGLLGRSPAKLYSPFGIETPHSRDFRMSPYMPDTPDGFSPKRRVNVSQSWHQLAKKRPRALFR</sequence>
<dbReference type="GeneID" id="106117756"/>
<evidence type="ECO:0000313" key="3">
    <source>
        <dbReference type="Proteomes" id="UP000053268"/>
    </source>
</evidence>
<gene>
    <name evidence="4" type="primary">LOC106117756</name>
    <name evidence="2" type="ORF">RR46_00893</name>
</gene>
<evidence type="ECO:0000313" key="2">
    <source>
        <dbReference type="EMBL" id="KPJ01128.1"/>
    </source>
</evidence>
<protein>
    <submittedName>
        <fullName evidence="4">Uncharacterized protein LOC106117756</fullName>
    </submittedName>
</protein>
<dbReference type="Proteomes" id="UP000694872">
    <property type="component" value="Unplaced"/>
</dbReference>
<dbReference type="OrthoDB" id="75343at2759"/>
<dbReference type="AlphaFoldDB" id="A0A0N0P9I5"/>
<feature type="compositionally biased region" description="Basic residues" evidence="1">
    <location>
        <begin position="148"/>
        <end position="158"/>
    </location>
</feature>
<evidence type="ECO:0000313" key="4">
    <source>
        <dbReference type="RefSeq" id="XP_013167625.1"/>
    </source>
</evidence>
<dbReference type="EMBL" id="KQ459388">
    <property type="protein sequence ID" value="KPJ01128.1"/>
    <property type="molecule type" value="Genomic_DNA"/>
</dbReference>
<reference evidence="2 3" key="1">
    <citation type="journal article" date="2015" name="Nat. Commun.">
        <title>Outbred genome sequencing and CRISPR/Cas9 gene editing in butterflies.</title>
        <authorList>
            <person name="Li X."/>
            <person name="Fan D."/>
            <person name="Zhang W."/>
            <person name="Liu G."/>
            <person name="Zhang L."/>
            <person name="Zhao L."/>
            <person name="Fang X."/>
            <person name="Chen L."/>
            <person name="Dong Y."/>
            <person name="Chen Y."/>
            <person name="Ding Y."/>
            <person name="Zhao R."/>
            <person name="Feng M."/>
            <person name="Zhu Y."/>
            <person name="Feng Y."/>
            <person name="Jiang X."/>
            <person name="Zhu D."/>
            <person name="Xiang H."/>
            <person name="Feng X."/>
            <person name="Li S."/>
            <person name="Wang J."/>
            <person name="Zhang G."/>
            <person name="Kronforst M.R."/>
            <person name="Wang W."/>
        </authorList>
    </citation>
    <scope>NUCLEOTIDE SEQUENCE [LARGE SCALE GENOMIC DNA]</scope>
    <source>
        <strain evidence="2">Ya'a_city_454_Px</strain>
        <tissue evidence="2">Whole body</tissue>
    </source>
</reference>